<dbReference type="GO" id="GO:0031201">
    <property type="term" value="C:SNARE complex"/>
    <property type="evidence" value="ECO:0007669"/>
    <property type="project" value="TreeGrafter"/>
</dbReference>
<dbReference type="Proteomes" id="UP000005237">
    <property type="component" value="Unassembled WGS sequence"/>
</dbReference>
<dbReference type="GO" id="GO:0006893">
    <property type="term" value="P:Golgi to plasma membrane transport"/>
    <property type="evidence" value="ECO:0007669"/>
    <property type="project" value="TreeGrafter"/>
</dbReference>
<feature type="region of interest" description="Disordered" evidence="1">
    <location>
        <begin position="75"/>
        <end position="113"/>
    </location>
</feature>
<dbReference type="GO" id="GO:0019905">
    <property type="term" value="F:syntaxin binding"/>
    <property type="evidence" value="ECO:0007669"/>
    <property type="project" value="TreeGrafter"/>
</dbReference>
<evidence type="ECO:0000256" key="1">
    <source>
        <dbReference type="SAM" id="MobiDB-lite"/>
    </source>
</evidence>
<proteinExistence type="predicted"/>
<reference evidence="3" key="1">
    <citation type="submission" date="2010-08" db="EMBL/GenBank/DDBJ databases">
        <authorList>
            <consortium name="Caenorhabditis japonica Sequencing Consortium"/>
            <person name="Wilson R.K."/>
        </authorList>
    </citation>
    <scope>NUCLEOTIDE SEQUENCE [LARGE SCALE GENOMIC DNA]</scope>
    <source>
        <strain evidence="3">DF5081</strain>
    </source>
</reference>
<evidence type="ECO:0000313" key="2">
    <source>
        <dbReference type="EnsemblMetazoa" id="CJA14328.1"/>
    </source>
</evidence>
<dbReference type="PANTHER" id="PTHR10241">
    <property type="entry name" value="LETHAL 2 GIANT LARVAE PROTEIN"/>
    <property type="match status" value="1"/>
</dbReference>
<feature type="compositionally biased region" description="Basic and acidic residues" evidence="1">
    <location>
        <begin position="126"/>
        <end position="146"/>
    </location>
</feature>
<feature type="compositionally biased region" description="Basic and acidic residues" evidence="1">
    <location>
        <begin position="27"/>
        <end position="40"/>
    </location>
</feature>
<dbReference type="EnsemblMetazoa" id="CJA14328.1">
    <property type="protein sequence ID" value="CJA14328.1"/>
    <property type="gene ID" value="WBGene00133532"/>
</dbReference>
<feature type="region of interest" description="Disordered" evidence="1">
    <location>
        <begin position="27"/>
        <end position="51"/>
    </location>
</feature>
<accession>A0A8R1DWZ6</accession>
<dbReference type="GO" id="GO:0006887">
    <property type="term" value="P:exocytosis"/>
    <property type="evidence" value="ECO:0007669"/>
    <property type="project" value="TreeGrafter"/>
</dbReference>
<dbReference type="AlphaFoldDB" id="A0A8R1DWZ6"/>
<name>A0A8R1DWZ6_CAEJA</name>
<keyword evidence="3" id="KW-1185">Reference proteome</keyword>
<feature type="compositionally biased region" description="Low complexity" evidence="1">
    <location>
        <begin position="171"/>
        <end position="187"/>
    </location>
</feature>
<feature type="region of interest" description="Disordered" evidence="1">
    <location>
        <begin position="126"/>
        <end position="187"/>
    </location>
</feature>
<reference evidence="2" key="2">
    <citation type="submission" date="2022-06" db="UniProtKB">
        <authorList>
            <consortium name="EnsemblMetazoa"/>
        </authorList>
    </citation>
    <scope>IDENTIFICATION</scope>
    <source>
        <strain evidence="2">DF5081</strain>
    </source>
</reference>
<dbReference type="GO" id="GO:0045159">
    <property type="term" value="F:myosin II binding"/>
    <property type="evidence" value="ECO:0007669"/>
    <property type="project" value="TreeGrafter"/>
</dbReference>
<dbReference type="PANTHER" id="PTHR10241:SF25">
    <property type="entry name" value="TOMOSYN, ISOFORM C"/>
    <property type="match status" value="1"/>
</dbReference>
<dbReference type="GO" id="GO:0005096">
    <property type="term" value="F:GTPase activator activity"/>
    <property type="evidence" value="ECO:0007669"/>
    <property type="project" value="TreeGrafter"/>
</dbReference>
<evidence type="ECO:0008006" key="4">
    <source>
        <dbReference type="Google" id="ProtNLM"/>
    </source>
</evidence>
<dbReference type="GO" id="GO:0005886">
    <property type="term" value="C:plasma membrane"/>
    <property type="evidence" value="ECO:0007669"/>
    <property type="project" value="TreeGrafter"/>
</dbReference>
<organism evidence="2 3">
    <name type="scientific">Caenorhabditis japonica</name>
    <dbReference type="NCBI Taxonomy" id="281687"/>
    <lineage>
        <taxon>Eukaryota</taxon>
        <taxon>Metazoa</taxon>
        <taxon>Ecdysozoa</taxon>
        <taxon>Nematoda</taxon>
        <taxon>Chromadorea</taxon>
        <taxon>Rhabditida</taxon>
        <taxon>Rhabditina</taxon>
        <taxon>Rhabditomorpha</taxon>
        <taxon>Rhabditoidea</taxon>
        <taxon>Rhabditidae</taxon>
        <taxon>Peloderinae</taxon>
        <taxon>Caenorhabditis</taxon>
    </lineage>
</organism>
<sequence>MQLSDSVSPTELENLEIDDHISTIGEKRHSNGFLHPHELPPRPNSSNGTAKTHGVIGLIRRNTSEFAATVRERYQGAHHSELSTDRPDVRQSGDDPRENKRNQKIDKSHSLKESFIRLVAKTSKDKKEFRCDPAEPTSHGKPERSRSLKVTCTHISEEWDSQRDSPSFAKQPPSSSPSTSSQSLQRSALFPAQDAITSLSFIRSHSKRNDSKVAPCLWVGTLSGASVPLNLIFPADRSLSTVVVAPSGTTVKMRGRILAQAFMDNSFCIVMPATDMYSETTKEPACTSPENSVSNKVNTKASLAPQYSDAVDVSDDISQILVVAAENEVKTIALPSFSQLFIQKFDEIPLIKASTTHIHGYPCLMCLSAAGQIVVLSLPSLRILQTCAFLPHSVDFDDAVCQKIGFSDHGLGVYMASQTELEKYTVSSEIAEQNNESIGELFVPCEMPEAPKNNSFLKGVSSIFGGSSMRNDPNEIDLILSENMGTNNSAGANSMRSVAKLIPGPSLALDRAQAGGISAGQAASMALQVSSAYYAYGYRTAERCTTVLYTRGETRN</sequence>
<evidence type="ECO:0000313" key="3">
    <source>
        <dbReference type="Proteomes" id="UP000005237"/>
    </source>
</evidence>
<protein>
    <recommendedName>
        <fullName evidence="4">Lethal giant larvae (Lgl)-like C-terminal domain-containing protein</fullName>
    </recommendedName>
</protein>